<dbReference type="PANTHER" id="PTHR34978:SF3">
    <property type="entry name" value="SLR0241 PROTEIN"/>
    <property type="match status" value="1"/>
</dbReference>
<keyword evidence="2" id="KW-0812">Transmembrane</keyword>
<feature type="transmembrane region" description="Helical" evidence="2">
    <location>
        <begin position="181"/>
        <end position="200"/>
    </location>
</feature>
<reference evidence="4 5" key="1">
    <citation type="submission" date="2023-09" db="EMBL/GenBank/DDBJ databases">
        <authorList>
            <person name="Rey-Velasco X."/>
        </authorList>
    </citation>
    <scope>NUCLEOTIDE SEQUENCE [LARGE SCALE GENOMIC DNA]</scope>
    <source>
        <strain evidence="4 5">F117</strain>
    </source>
</reference>
<organism evidence="4 5">
    <name type="scientific">Autumnicola musiva</name>
    <dbReference type="NCBI Taxonomy" id="3075589"/>
    <lineage>
        <taxon>Bacteria</taxon>
        <taxon>Pseudomonadati</taxon>
        <taxon>Bacteroidota</taxon>
        <taxon>Flavobacteriia</taxon>
        <taxon>Flavobacteriales</taxon>
        <taxon>Flavobacteriaceae</taxon>
        <taxon>Autumnicola</taxon>
    </lineage>
</organism>
<proteinExistence type="predicted"/>
<dbReference type="Proteomes" id="UP001262582">
    <property type="component" value="Unassembled WGS sequence"/>
</dbReference>
<evidence type="ECO:0000313" key="4">
    <source>
        <dbReference type="EMBL" id="MDT0677241.1"/>
    </source>
</evidence>
<dbReference type="RefSeq" id="WP_311503586.1">
    <property type="nucleotide sequence ID" value="NZ_JAVRHK010000008.1"/>
</dbReference>
<evidence type="ECO:0000256" key="1">
    <source>
        <dbReference type="SAM" id="MobiDB-lite"/>
    </source>
</evidence>
<dbReference type="PANTHER" id="PTHR34978">
    <property type="entry name" value="POSSIBLE SENSOR-TRANSDUCER PROTEIN BLAR"/>
    <property type="match status" value="1"/>
</dbReference>
<keyword evidence="5" id="KW-1185">Reference proteome</keyword>
<keyword evidence="2" id="KW-1133">Transmembrane helix</keyword>
<dbReference type="CDD" id="cd07341">
    <property type="entry name" value="M56_BlaR1_MecR1_like"/>
    <property type="match status" value="1"/>
</dbReference>
<feature type="transmembrane region" description="Helical" evidence="2">
    <location>
        <begin position="93"/>
        <end position="110"/>
    </location>
</feature>
<feature type="region of interest" description="Disordered" evidence="1">
    <location>
        <begin position="415"/>
        <end position="457"/>
    </location>
</feature>
<dbReference type="InterPro" id="IPR052173">
    <property type="entry name" value="Beta-lactam_resp_regulator"/>
</dbReference>
<feature type="transmembrane region" description="Helical" evidence="2">
    <location>
        <begin position="34"/>
        <end position="53"/>
    </location>
</feature>
<feature type="region of interest" description="Disordered" evidence="1">
    <location>
        <begin position="491"/>
        <end position="533"/>
    </location>
</feature>
<evidence type="ECO:0000256" key="2">
    <source>
        <dbReference type="SAM" id="Phobius"/>
    </source>
</evidence>
<dbReference type="InterPro" id="IPR008756">
    <property type="entry name" value="Peptidase_M56"/>
</dbReference>
<dbReference type="EMBL" id="JAVRHK010000008">
    <property type="protein sequence ID" value="MDT0677241.1"/>
    <property type="molecule type" value="Genomic_DNA"/>
</dbReference>
<gene>
    <name evidence="4" type="ORF">RM539_11700</name>
</gene>
<feature type="transmembrane region" description="Helical" evidence="2">
    <location>
        <begin position="6"/>
        <end position="22"/>
    </location>
</feature>
<feature type="domain" description="Peptidase M56" evidence="3">
    <location>
        <begin position="164"/>
        <end position="240"/>
    </location>
</feature>
<protein>
    <submittedName>
        <fullName evidence="4">M56 family metallopeptidase</fullName>
    </submittedName>
</protein>
<dbReference type="Pfam" id="PF05569">
    <property type="entry name" value="Peptidase_M56"/>
    <property type="match status" value="1"/>
</dbReference>
<accession>A0ABU3D732</accession>
<evidence type="ECO:0000259" key="3">
    <source>
        <dbReference type="Pfam" id="PF05569"/>
    </source>
</evidence>
<sequence length="553" mass="64412">MIIYLLKSALCLLLLFAFYKTALENEKIHNFKRFYLLGSLLFSMILPLITFSYHTEAIEIPAKNHAVPVIMQNAENSNFQHSVWNVSDFIPEILWTVYGIGFAILGIRFLRNLMHFGNKISLNEKVVSGKFINVLLPIKTAPHSFLKYIFLNKKDFEENKISTEILKHEQAHVSQKHSWDILIIEFLQVIFWFNPLFLFFKKSIQINHEFLADEEVISSNTDAFEYSQLLLNYSAGSHHSGMSSAFNHSLTRLTIFGKKFFIEKPGRHVKKRILMISKPFSGKRMAARLSLLLPVIALCLLFFNNEIVAKPPSGETINNRTFMSNFKEQVQQENSFQQKRKSISILIGGESVLLNDEKAKLEDFRKKLNSLTRDWTEEEIANANLNISISNAEKGFLQKLNKEYLETRFAKIKGGSLLPSPPPESPHKDFPAPPPPPAMEDANATAPPAPPVPDSIYSNRKMSQAMRLHYSKDSVRIEEMMERRMALMQERQKEMEQRQKDLQKRQKEMQKRMETSEEMRAKMEERREEFEQRRIQMEKRRDSVYKIIRDSIR</sequence>
<keyword evidence="2" id="KW-0472">Membrane</keyword>
<name>A0ABU3D732_9FLAO</name>
<comment type="caution">
    <text evidence="4">The sequence shown here is derived from an EMBL/GenBank/DDBJ whole genome shotgun (WGS) entry which is preliminary data.</text>
</comment>
<evidence type="ECO:0000313" key="5">
    <source>
        <dbReference type="Proteomes" id="UP001262582"/>
    </source>
</evidence>